<comment type="caution">
    <text evidence="1">The sequence shown here is derived from an EMBL/GenBank/DDBJ whole genome shotgun (WGS) entry which is preliminary data.</text>
</comment>
<dbReference type="AlphaFoldDB" id="A0A8I0MYR4"/>
<evidence type="ECO:0000313" key="2">
    <source>
        <dbReference type="Proteomes" id="UP000660708"/>
    </source>
</evidence>
<evidence type="ECO:0000313" key="1">
    <source>
        <dbReference type="EMBL" id="MBE0348380.1"/>
    </source>
</evidence>
<reference evidence="1 2" key="1">
    <citation type="submission" date="2015-06" db="EMBL/GenBank/DDBJ databases">
        <title>Genome sequence of Pseudoalteromonas peptidolytica.</title>
        <authorList>
            <person name="Xie B.-B."/>
            <person name="Rong J.-C."/>
            <person name="Qin Q.-L."/>
            <person name="Zhang Y.-Z."/>
        </authorList>
    </citation>
    <scope>NUCLEOTIDE SEQUENCE [LARGE SCALE GENOMIC DNA]</scope>
    <source>
        <strain evidence="1 2">F12-50-A1</strain>
    </source>
</reference>
<keyword evidence="2" id="KW-1185">Reference proteome</keyword>
<sequence length="42" mass="4542">MLDGSPRKAAPTGGAGVVGVNLFRDAWGWERRKVVRGIGFQE</sequence>
<protein>
    <submittedName>
        <fullName evidence="1">Uncharacterized protein</fullName>
    </submittedName>
</protein>
<accession>A0A8I0MYR4</accession>
<organism evidence="1 2">
    <name type="scientific">Pseudoalteromonas peptidolytica F12-50-A1</name>
    <dbReference type="NCBI Taxonomy" id="1315280"/>
    <lineage>
        <taxon>Bacteria</taxon>
        <taxon>Pseudomonadati</taxon>
        <taxon>Pseudomonadota</taxon>
        <taxon>Gammaproteobacteria</taxon>
        <taxon>Alteromonadales</taxon>
        <taxon>Pseudoalteromonadaceae</taxon>
        <taxon>Pseudoalteromonas</taxon>
    </lineage>
</organism>
<proteinExistence type="predicted"/>
<gene>
    <name evidence="1" type="ORF">PPEP_b0096</name>
</gene>
<dbReference type="EMBL" id="AQHF01000033">
    <property type="protein sequence ID" value="MBE0348380.1"/>
    <property type="molecule type" value="Genomic_DNA"/>
</dbReference>
<name>A0A8I0MYR4_9GAMM</name>
<dbReference type="Proteomes" id="UP000660708">
    <property type="component" value="Unassembled WGS sequence"/>
</dbReference>